<evidence type="ECO:0000313" key="1">
    <source>
        <dbReference type="EMBL" id="QBZ53309.1"/>
    </source>
</evidence>
<evidence type="ECO:0000313" key="2">
    <source>
        <dbReference type="Proteomes" id="UP000294847"/>
    </source>
</evidence>
<name>A0A4P7MSP9_PYROR</name>
<dbReference type="Proteomes" id="UP000294847">
    <property type="component" value="Chromosome 1"/>
</dbReference>
<gene>
    <name evidence="1" type="ORF">PoMZ_08985</name>
</gene>
<dbReference type="EMBL" id="CP034204">
    <property type="protein sequence ID" value="QBZ53309.1"/>
    <property type="molecule type" value="Genomic_DNA"/>
</dbReference>
<sequence>MASSYLASVSHWVVPGCEPMFLDLMPLGQALARFEVHWDDEKEEKWCRGFTENISSIFQSKEDPGPSRPYRGDVWLKDQTSDARLDEIFHQYDRRFV</sequence>
<proteinExistence type="predicted"/>
<dbReference type="AlphaFoldDB" id="A0A4P7MSP9"/>
<protein>
    <submittedName>
        <fullName evidence="1">Uncharacterized protein</fullName>
    </submittedName>
</protein>
<organism evidence="1 2">
    <name type="scientific">Pyricularia oryzae</name>
    <name type="common">Rice blast fungus</name>
    <name type="synonym">Magnaporthe oryzae</name>
    <dbReference type="NCBI Taxonomy" id="318829"/>
    <lineage>
        <taxon>Eukaryota</taxon>
        <taxon>Fungi</taxon>
        <taxon>Dikarya</taxon>
        <taxon>Ascomycota</taxon>
        <taxon>Pezizomycotina</taxon>
        <taxon>Sordariomycetes</taxon>
        <taxon>Sordariomycetidae</taxon>
        <taxon>Magnaporthales</taxon>
        <taxon>Pyriculariaceae</taxon>
        <taxon>Pyricularia</taxon>
    </lineage>
</organism>
<accession>A0A4P7MSP9</accession>
<reference evidence="1 2" key="1">
    <citation type="journal article" date="2019" name="Mol. Biol. Evol.">
        <title>Blast fungal genomes show frequent chromosomal changes, gene gains and losses, and effector gene turnover.</title>
        <authorList>
            <person name="Gomez Luciano L.B."/>
            <person name="Jason Tsai I."/>
            <person name="Chuma I."/>
            <person name="Tosa Y."/>
            <person name="Chen Y.H."/>
            <person name="Li J.Y."/>
            <person name="Li M.Y."/>
            <person name="Jade Lu M.Y."/>
            <person name="Nakayashiki H."/>
            <person name="Li W.H."/>
        </authorList>
    </citation>
    <scope>NUCLEOTIDE SEQUENCE [LARGE SCALE GENOMIC DNA]</scope>
    <source>
        <strain evidence="1">MZ5-1-6</strain>
    </source>
</reference>